<evidence type="ECO:0000256" key="6">
    <source>
        <dbReference type="ARBA" id="ARBA00023027"/>
    </source>
</evidence>
<keyword evidence="6" id="KW-0520">NAD</keyword>
<dbReference type="AlphaFoldDB" id="A0AAJ0BUU8"/>
<dbReference type="FunFam" id="3.40.50.720:FF:000039">
    <property type="entry name" value="Alcohol dehydrogenase AdhP"/>
    <property type="match status" value="1"/>
</dbReference>
<dbReference type="InterPro" id="IPR013154">
    <property type="entry name" value="ADH-like_N"/>
</dbReference>
<dbReference type="Pfam" id="PF00107">
    <property type="entry name" value="ADH_zinc_N"/>
    <property type="match status" value="1"/>
</dbReference>
<organism evidence="8 9">
    <name type="scientific">Phialemonium atrogriseum</name>
    <dbReference type="NCBI Taxonomy" id="1093897"/>
    <lineage>
        <taxon>Eukaryota</taxon>
        <taxon>Fungi</taxon>
        <taxon>Dikarya</taxon>
        <taxon>Ascomycota</taxon>
        <taxon>Pezizomycotina</taxon>
        <taxon>Sordariomycetes</taxon>
        <taxon>Sordariomycetidae</taxon>
        <taxon>Cephalothecales</taxon>
        <taxon>Cephalothecaceae</taxon>
        <taxon>Phialemonium</taxon>
    </lineage>
</organism>
<feature type="domain" description="Enoyl reductase (ER)" evidence="7">
    <location>
        <begin position="7"/>
        <end position="345"/>
    </location>
</feature>
<evidence type="ECO:0000256" key="1">
    <source>
        <dbReference type="ARBA" id="ARBA00001947"/>
    </source>
</evidence>
<evidence type="ECO:0000256" key="3">
    <source>
        <dbReference type="ARBA" id="ARBA00022723"/>
    </source>
</evidence>
<dbReference type="Pfam" id="PF08240">
    <property type="entry name" value="ADH_N"/>
    <property type="match status" value="1"/>
</dbReference>
<evidence type="ECO:0000259" key="7">
    <source>
        <dbReference type="SMART" id="SM00829"/>
    </source>
</evidence>
<dbReference type="PANTHER" id="PTHR42940">
    <property type="entry name" value="ALCOHOL DEHYDROGENASE 1-RELATED"/>
    <property type="match status" value="1"/>
</dbReference>
<keyword evidence="5" id="KW-0560">Oxidoreductase</keyword>
<name>A0AAJ0BUU8_9PEZI</name>
<dbReference type="InterPro" id="IPR013149">
    <property type="entry name" value="ADH-like_C"/>
</dbReference>
<keyword evidence="9" id="KW-1185">Reference proteome</keyword>
<dbReference type="InterPro" id="IPR011032">
    <property type="entry name" value="GroES-like_sf"/>
</dbReference>
<dbReference type="InterPro" id="IPR036291">
    <property type="entry name" value="NAD(P)-bd_dom_sf"/>
</dbReference>
<proteinExistence type="inferred from homology"/>
<evidence type="ECO:0000256" key="2">
    <source>
        <dbReference type="ARBA" id="ARBA00008072"/>
    </source>
</evidence>
<keyword evidence="3" id="KW-0479">Metal-binding</keyword>
<dbReference type="SUPFAM" id="SSF50129">
    <property type="entry name" value="GroES-like"/>
    <property type="match status" value="1"/>
</dbReference>
<evidence type="ECO:0000256" key="4">
    <source>
        <dbReference type="ARBA" id="ARBA00022833"/>
    </source>
</evidence>
<protein>
    <submittedName>
        <fullName evidence="8">Chaperonin 10-like protein</fullName>
    </submittedName>
</protein>
<dbReference type="InterPro" id="IPR020843">
    <property type="entry name" value="ER"/>
</dbReference>
<comment type="cofactor">
    <cofactor evidence="1">
        <name>Zn(2+)</name>
        <dbReference type="ChEBI" id="CHEBI:29105"/>
    </cofactor>
</comment>
<gene>
    <name evidence="8" type="ORF">QBC33DRAFT_518614</name>
</gene>
<comment type="caution">
    <text evidence="8">The sequence shown here is derived from an EMBL/GenBank/DDBJ whole genome shotgun (WGS) entry which is preliminary data.</text>
</comment>
<dbReference type="SMART" id="SM00829">
    <property type="entry name" value="PKS_ER"/>
    <property type="match status" value="1"/>
</dbReference>
<accession>A0AAJ0BUU8</accession>
<dbReference type="RefSeq" id="XP_060279675.1">
    <property type="nucleotide sequence ID" value="XM_060426254.1"/>
</dbReference>
<dbReference type="SUPFAM" id="SSF51735">
    <property type="entry name" value="NAD(P)-binding Rossmann-fold domains"/>
    <property type="match status" value="1"/>
</dbReference>
<reference evidence="8" key="1">
    <citation type="submission" date="2023-06" db="EMBL/GenBank/DDBJ databases">
        <title>Genome-scale phylogeny and comparative genomics of the fungal order Sordariales.</title>
        <authorList>
            <consortium name="Lawrence Berkeley National Laboratory"/>
            <person name="Hensen N."/>
            <person name="Bonometti L."/>
            <person name="Westerberg I."/>
            <person name="Brannstrom I.O."/>
            <person name="Guillou S."/>
            <person name="Cros-Aarteil S."/>
            <person name="Calhoun S."/>
            <person name="Haridas S."/>
            <person name="Kuo A."/>
            <person name="Mondo S."/>
            <person name="Pangilinan J."/>
            <person name="Riley R."/>
            <person name="Labutti K."/>
            <person name="Andreopoulos B."/>
            <person name="Lipzen A."/>
            <person name="Chen C."/>
            <person name="Yanf M."/>
            <person name="Daum C."/>
            <person name="Ng V."/>
            <person name="Clum A."/>
            <person name="Steindorff A."/>
            <person name="Ohm R."/>
            <person name="Martin F."/>
            <person name="Silar P."/>
            <person name="Natvig D."/>
            <person name="Lalanne C."/>
            <person name="Gautier V."/>
            <person name="Ament-Velasquez S.L."/>
            <person name="Kruys A."/>
            <person name="Hutchinson M.I."/>
            <person name="Powell A.J."/>
            <person name="Barry K."/>
            <person name="Miller A.N."/>
            <person name="Grigoriev I.V."/>
            <person name="Debuchy R."/>
            <person name="Gladieux P."/>
            <person name="Thoren M.H."/>
            <person name="Johannesson H."/>
        </authorList>
    </citation>
    <scope>NUCLEOTIDE SEQUENCE</scope>
    <source>
        <strain evidence="8">8032-3</strain>
    </source>
</reference>
<dbReference type="GO" id="GO:0046872">
    <property type="term" value="F:metal ion binding"/>
    <property type="evidence" value="ECO:0007669"/>
    <property type="project" value="UniProtKB-KW"/>
</dbReference>
<dbReference type="EMBL" id="MU839027">
    <property type="protein sequence ID" value="KAK1763462.1"/>
    <property type="molecule type" value="Genomic_DNA"/>
</dbReference>
<dbReference type="GeneID" id="85309441"/>
<keyword evidence="4" id="KW-0862">Zinc</keyword>
<dbReference type="Proteomes" id="UP001244011">
    <property type="component" value="Unassembled WGS sequence"/>
</dbReference>
<dbReference type="PANTHER" id="PTHR42940:SF8">
    <property type="entry name" value="VACUOLAR PROTEIN SORTING-ASSOCIATED PROTEIN 11"/>
    <property type="match status" value="1"/>
</dbReference>
<dbReference type="Gene3D" id="3.40.50.720">
    <property type="entry name" value="NAD(P)-binding Rossmann-like Domain"/>
    <property type="match status" value="1"/>
</dbReference>
<dbReference type="Gene3D" id="3.90.180.10">
    <property type="entry name" value="Medium-chain alcohol dehydrogenases, catalytic domain"/>
    <property type="match status" value="1"/>
</dbReference>
<evidence type="ECO:0000313" key="8">
    <source>
        <dbReference type="EMBL" id="KAK1763462.1"/>
    </source>
</evidence>
<sequence>MQAVRVAEYNKPYILTTIPVPSDLGPHDLLVKVATASYCHTDSMVSSGVFSTALPCTASHEGAGTVVSVGASATSLFRPGDRVVCGLPLHACGSCADCLGPEQRRHYCRRTAGHVGVLVDGCLAEYVRVDARWTTPLPGGVSMVAGAPLACAGRTVWRAVVATGLGEGEWLAIVGSGGGLGHLGVRFAKARGLRVVGIDARDEALALSRECGADGVVDARMGAEAVAERVRELVGEGEDGGAHAAIVLADTDDAAALACAVTRMHGTVIQVAQPDVVKIPFRELIFRDIRVHGSVLCSAQDSRDMVEFVAEHGIEPKTVVFHGLESIFDLLKVVHGGKIQGKAVIIVDQDQIDQERKLGEKH</sequence>
<dbReference type="GO" id="GO:0005737">
    <property type="term" value="C:cytoplasm"/>
    <property type="evidence" value="ECO:0007669"/>
    <property type="project" value="TreeGrafter"/>
</dbReference>
<dbReference type="GO" id="GO:0004022">
    <property type="term" value="F:alcohol dehydrogenase (NAD+) activity"/>
    <property type="evidence" value="ECO:0007669"/>
    <property type="project" value="TreeGrafter"/>
</dbReference>
<evidence type="ECO:0000313" key="9">
    <source>
        <dbReference type="Proteomes" id="UP001244011"/>
    </source>
</evidence>
<comment type="similarity">
    <text evidence="2">Belongs to the zinc-containing alcohol dehydrogenase family.</text>
</comment>
<evidence type="ECO:0000256" key="5">
    <source>
        <dbReference type="ARBA" id="ARBA00023002"/>
    </source>
</evidence>